<evidence type="ECO:0000313" key="2">
    <source>
        <dbReference type="EMBL" id="MFD1766157.1"/>
    </source>
</evidence>
<reference evidence="3" key="1">
    <citation type="journal article" date="2019" name="Int. J. Syst. Evol. Microbiol.">
        <title>The Global Catalogue of Microorganisms (GCM) 10K type strain sequencing project: providing services to taxonomists for standard genome sequencing and annotation.</title>
        <authorList>
            <consortium name="The Broad Institute Genomics Platform"/>
            <consortium name="The Broad Institute Genome Sequencing Center for Infectious Disease"/>
            <person name="Wu L."/>
            <person name="Ma J."/>
        </authorList>
    </citation>
    <scope>NUCLEOTIDE SEQUENCE [LARGE SCALE GENOMIC DNA]</scope>
    <source>
        <strain evidence="3">CGMCC 1.12449</strain>
    </source>
</reference>
<name>A0ABW4MB14_9SPHN</name>
<keyword evidence="1" id="KW-0732">Signal</keyword>
<feature type="chain" id="PRO_5047502237" evidence="1">
    <location>
        <begin position="26"/>
        <end position="167"/>
    </location>
</feature>
<evidence type="ECO:0000256" key="1">
    <source>
        <dbReference type="SAM" id="SignalP"/>
    </source>
</evidence>
<dbReference type="InterPro" id="IPR025514">
    <property type="entry name" value="DUF4402"/>
</dbReference>
<dbReference type="RefSeq" id="WP_374611870.1">
    <property type="nucleotide sequence ID" value="NZ_JBHUEL010000003.1"/>
</dbReference>
<feature type="signal peptide" evidence="1">
    <location>
        <begin position="1"/>
        <end position="25"/>
    </location>
</feature>
<organism evidence="2 3">
    <name type="scientific">Sphingorhabdus buctiana</name>
    <dbReference type="NCBI Taxonomy" id="1508805"/>
    <lineage>
        <taxon>Bacteria</taxon>
        <taxon>Pseudomonadati</taxon>
        <taxon>Pseudomonadota</taxon>
        <taxon>Alphaproteobacteria</taxon>
        <taxon>Sphingomonadales</taxon>
        <taxon>Sphingomonadaceae</taxon>
        <taxon>Sphingorhabdus</taxon>
    </lineage>
</organism>
<proteinExistence type="predicted"/>
<dbReference type="Pfam" id="PF14352">
    <property type="entry name" value="DUF4402"/>
    <property type="match status" value="1"/>
</dbReference>
<dbReference type="Proteomes" id="UP001597215">
    <property type="component" value="Unassembled WGS sequence"/>
</dbReference>
<evidence type="ECO:0000313" key="3">
    <source>
        <dbReference type="Proteomes" id="UP001597215"/>
    </source>
</evidence>
<sequence length="167" mass="16130">MINKMKLALAGAVIATGMVSNAAYAATEQADATVQVLAAVQLSAVTDLNFGVVAASAAGGTVTLGAASGATPSATGVIAISGGAPASFQVTQATTGEVIALSVGNPTPLSNGVGADIALSGLTLSNSSITFNSASLQTVYVGGTISLNPNQAAGTYTGTFDVTAEYQ</sequence>
<comment type="caution">
    <text evidence="2">The sequence shown here is derived from an EMBL/GenBank/DDBJ whole genome shotgun (WGS) entry which is preliminary data.</text>
</comment>
<dbReference type="EMBL" id="JBHUEL010000003">
    <property type="protein sequence ID" value="MFD1766157.1"/>
    <property type="molecule type" value="Genomic_DNA"/>
</dbReference>
<protein>
    <submittedName>
        <fullName evidence="2">DUF4402 domain-containing protein</fullName>
    </submittedName>
</protein>
<keyword evidence="3" id="KW-1185">Reference proteome</keyword>
<gene>
    <name evidence="2" type="ORF">ACFSAG_04785</name>
</gene>
<accession>A0ABW4MB14</accession>